<proteinExistence type="predicted"/>
<evidence type="ECO:0000313" key="1">
    <source>
        <dbReference type="EMBL" id="GER36572.1"/>
    </source>
</evidence>
<accession>A0A5A7PVH5</accession>
<dbReference type="Proteomes" id="UP000325081">
    <property type="component" value="Unassembled WGS sequence"/>
</dbReference>
<protein>
    <submittedName>
        <fullName evidence="1">Ribosomal RNA large subunit methyltransferaseK/L</fullName>
    </submittedName>
</protein>
<dbReference type="EMBL" id="BKCP01005183">
    <property type="protein sequence ID" value="GER36572.1"/>
    <property type="molecule type" value="Genomic_DNA"/>
</dbReference>
<organism evidence="1 2">
    <name type="scientific">Striga asiatica</name>
    <name type="common">Asiatic witchweed</name>
    <name type="synonym">Buchnera asiatica</name>
    <dbReference type="NCBI Taxonomy" id="4170"/>
    <lineage>
        <taxon>Eukaryota</taxon>
        <taxon>Viridiplantae</taxon>
        <taxon>Streptophyta</taxon>
        <taxon>Embryophyta</taxon>
        <taxon>Tracheophyta</taxon>
        <taxon>Spermatophyta</taxon>
        <taxon>Magnoliopsida</taxon>
        <taxon>eudicotyledons</taxon>
        <taxon>Gunneridae</taxon>
        <taxon>Pentapetalae</taxon>
        <taxon>asterids</taxon>
        <taxon>lamiids</taxon>
        <taxon>Lamiales</taxon>
        <taxon>Orobanchaceae</taxon>
        <taxon>Buchnereae</taxon>
        <taxon>Striga</taxon>
    </lineage>
</organism>
<evidence type="ECO:0000313" key="2">
    <source>
        <dbReference type="Proteomes" id="UP000325081"/>
    </source>
</evidence>
<dbReference type="OrthoDB" id="10622879at2759"/>
<keyword evidence="1" id="KW-0808">Transferase</keyword>
<dbReference type="GO" id="GO:0032259">
    <property type="term" value="P:methylation"/>
    <property type="evidence" value="ECO:0007669"/>
    <property type="project" value="UniProtKB-KW"/>
</dbReference>
<dbReference type="AlphaFoldDB" id="A0A5A7PVH5"/>
<sequence length="106" mass="11698">MITLITVATQKEDEIESLVPEDLRLHELDGDAVDLDQPAVVLAMSHSDGRFLAPKALYGFSCHRHGYGDSFVSLSQLGSERPEGDLLLTVVLEYLHRGPPYRCFAG</sequence>
<dbReference type="GO" id="GO:0008168">
    <property type="term" value="F:methyltransferase activity"/>
    <property type="evidence" value="ECO:0007669"/>
    <property type="project" value="UniProtKB-KW"/>
</dbReference>
<comment type="caution">
    <text evidence="1">The sequence shown here is derived from an EMBL/GenBank/DDBJ whole genome shotgun (WGS) entry which is preliminary data.</text>
</comment>
<keyword evidence="2" id="KW-1185">Reference proteome</keyword>
<gene>
    <name evidence="1" type="ORF">STAS_12914</name>
</gene>
<reference evidence="2" key="1">
    <citation type="journal article" date="2019" name="Curr. Biol.">
        <title>Genome Sequence of Striga asiatica Provides Insight into the Evolution of Plant Parasitism.</title>
        <authorList>
            <person name="Yoshida S."/>
            <person name="Kim S."/>
            <person name="Wafula E.K."/>
            <person name="Tanskanen J."/>
            <person name="Kim Y.M."/>
            <person name="Honaas L."/>
            <person name="Yang Z."/>
            <person name="Spallek T."/>
            <person name="Conn C.E."/>
            <person name="Ichihashi Y."/>
            <person name="Cheong K."/>
            <person name="Cui S."/>
            <person name="Der J.P."/>
            <person name="Gundlach H."/>
            <person name="Jiao Y."/>
            <person name="Hori C."/>
            <person name="Ishida J.K."/>
            <person name="Kasahara H."/>
            <person name="Kiba T."/>
            <person name="Kim M.S."/>
            <person name="Koo N."/>
            <person name="Laohavisit A."/>
            <person name="Lee Y.H."/>
            <person name="Lumba S."/>
            <person name="McCourt P."/>
            <person name="Mortimer J.C."/>
            <person name="Mutuku J.M."/>
            <person name="Nomura T."/>
            <person name="Sasaki-Sekimoto Y."/>
            <person name="Seto Y."/>
            <person name="Wang Y."/>
            <person name="Wakatake T."/>
            <person name="Sakakibara H."/>
            <person name="Demura T."/>
            <person name="Yamaguchi S."/>
            <person name="Yoneyama K."/>
            <person name="Manabe R.I."/>
            <person name="Nelson D.C."/>
            <person name="Schulman A.H."/>
            <person name="Timko M.P."/>
            <person name="dePamphilis C.W."/>
            <person name="Choi D."/>
            <person name="Shirasu K."/>
        </authorList>
    </citation>
    <scope>NUCLEOTIDE SEQUENCE [LARGE SCALE GENOMIC DNA]</scope>
    <source>
        <strain evidence="2">cv. UVA1</strain>
    </source>
</reference>
<name>A0A5A7PVH5_STRAF</name>
<keyword evidence="1" id="KW-0489">Methyltransferase</keyword>